<dbReference type="Proteomes" id="UP000198862">
    <property type="component" value="Unassembled WGS sequence"/>
</dbReference>
<keyword evidence="1" id="KW-0732">Signal</keyword>
<dbReference type="AlphaFoldDB" id="A0A1I1PXX0"/>
<gene>
    <name evidence="3" type="ORF">SAMN02745724_03652</name>
</gene>
<dbReference type="STRING" id="1123010.SAMN02745724_03652"/>
<accession>A0A1I1PXX0</accession>
<organism evidence="3 4">
    <name type="scientific">Pseudoalteromonas denitrificans DSM 6059</name>
    <dbReference type="NCBI Taxonomy" id="1123010"/>
    <lineage>
        <taxon>Bacteria</taxon>
        <taxon>Pseudomonadati</taxon>
        <taxon>Pseudomonadota</taxon>
        <taxon>Gammaproteobacteria</taxon>
        <taxon>Alteromonadales</taxon>
        <taxon>Pseudoalteromonadaceae</taxon>
        <taxon>Pseudoalteromonas</taxon>
    </lineage>
</organism>
<feature type="chain" id="PRO_5011698552" evidence="1">
    <location>
        <begin position="19"/>
        <end position="238"/>
    </location>
</feature>
<name>A0A1I1PXX0_9GAMM</name>
<dbReference type="EMBL" id="FOLO01000036">
    <property type="protein sequence ID" value="SFD14734.1"/>
    <property type="molecule type" value="Genomic_DNA"/>
</dbReference>
<dbReference type="Gene3D" id="3.40.190.10">
    <property type="entry name" value="Periplasmic binding protein-like II"/>
    <property type="match status" value="2"/>
</dbReference>
<dbReference type="InterPro" id="IPR001638">
    <property type="entry name" value="Solute-binding_3/MltF_N"/>
</dbReference>
<protein>
    <submittedName>
        <fullName evidence="3">Polar amino acid transport system substrate-binding protein</fullName>
    </submittedName>
</protein>
<evidence type="ECO:0000313" key="3">
    <source>
        <dbReference type="EMBL" id="SFD14734.1"/>
    </source>
</evidence>
<dbReference type="RefSeq" id="WP_091987848.1">
    <property type="nucleotide sequence ID" value="NZ_FOLO01000036.1"/>
</dbReference>
<evidence type="ECO:0000259" key="2">
    <source>
        <dbReference type="Pfam" id="PF00497"/>
    </source>
</evidence>
<dbReference type="SUPFAM" id="SSF53850">
    <property type="entry name" value="Periplasmic binding protein-like II"/>
    <property type="match status" value="1"/>
</dbReference>
<reference evidence="3 4" key="1">
    <citation type="submission" date="2016-10" db="EMBL/GenBank/DDBJ databases">
        <authorList>
            <person name="de Groot N.N."/>
        </authorList>
    </citation>
    <scope>NUCLEOTIDE SEQUENCE [LARGE SCALE GENOMIC DNA]</scope>
    <source>
        <strain evidence="3 4">DSM 6059</strain>
    </source>
</reference>
<proteinExistence type="predicted"/>
<feature type="domain" description="Solute-binding protein family 3/N-terminal" evidence="2">
    <location>
        <begin position="25"/>
        <end position="236"/>
    </location>
</feature>
<sequence>MKFFLFCLLIINFSLAFAKEELLVVTENWPPYNYLNKQGKLIGDSTKVIKEILAQTDITYKTHVYPWARSFQIAAHRKNTLIYSIYKTDERANKFYWYCPITRPTPMHFYKMSKNTSIQVNNIEQAKQFVIGLIRGDWSQAYLQDLDFKVGEQLDLAAEMSINTNKLIAGRIDLIINSDLGMALELQKMNLPINSVTKLFTIDLSGQAEICMAINKDSSKDLIQKITLAFESFKNSQK</sequence>
<dbReference type="PANTHER" id="PTHR38834:SF3">
    <property type="entry name" value="SOLUTE-BINDING PROTEIN FAMILY 3_N-TERMINAL DOMAIN-CONTAINING PROTEIN"/>
    <property type="match status" value="1"/>
</dbReference>
<dbReference type="PANTHER" id="PTHR38834">
    <property type="entry name" value="PERIPLASMIC SUBSTRATE BINDING PROTEIN FAMILY 3"/>
    <property type="match status" value="1"/>
</dbReference>
<feature type="signal peptide" evidence="1">
    <location>
        <begin position="1"/>
        <end position="18"/>
    </location>
</feature>
<evidence type="ECO:0000256" key="1">
    <source>
        <dbReference type="SAM" id="SignalP"/>
    </source>
</evidence>
<keyword evidence="4" id="KW-1185">Reference proteome</keyword>
<dbReference type="Pfam" id="PF00497">
    <property type="entry name" value="SBP_bac_3"/>
    <property type="match status" value="1"/>
</dbReference>
<dbReference type="OrthoDB" id="8587856at2"/>
<evidence type="ECO:0000313" key="4">
    <source>
        <dbReference type="Proteomes" id="UP000198862"/>
    </source>
</evidence>